<gene>
    <name evidence="1" type="ORF">HNR00_001441</name>
</gene>
<dbReference type="EMBL" id="JACHOP010000004">
    <property type="protein sequence ID" value="MBB5756741.1"/>
    <property type="molecule type" value="Genomic_DNA"/>
</dbReference>
<dbReference type="Pfam" id="PF06685">
    <property type="entry name" value="DUF1186"/>
    <property type="match status" value="1"/>
</dbReference>
<name>A0A840ZIB8_9HYPH</name>
<proteinExistence type="predicted"/>
<dbReference type="RefSeq" id="WP_183567044.1">
    <property type="nucleotide sequence ID" value="NZ_JACHOP010000004.1"/>
</dbReference>
<dbReference type="InterPro" id="IPR010602">
    <property type="entry name" value="DUF1186"/>
</dbReference>
<evidence type="ECO:0000313" key="1">
    <source>
        <dbReference type="EMBL" id="MBB5756741.1"/>
    </source>
</evidence>
<dbReference type="Gene3D" id="3.10.450.50">
    <property type="match status" value="1"/>
</dbReference>
<accession>A0A840ZIB8</accession>
<dbReference type="AlphaFoldDB" id="A0A840ZIB8"/>
<evidence type="ECO:0000313" key="2">
    <source>
        <dbReference type="Proteomes" id="UP000583454"/>
    </source>
</evidence>
<protein>
    <recommendedName>
        <fullName evidence="3">DUF1186 domain-containing protein</fullName>
    </recommendedName>
</protein>
<reference evidence="1 2" key="1">
    <citation type="submission" date="2020-08" db="EMBL/GenBank/DDBJ databases">
        <title>Genomic Encyclopedia of Type Strains, Phase IV (KMG-IV): sequencing the most valuable type-strain genomes for metagenomic binning, comparative biology and taxonomic classification.</title>
        <authorList>
            <person name="Goeker M."/>
        </authorList>
    </citation>
    <scope>NUCLEOTIDE SEQUENCE [LARGE SCALE GENOMIC DNA]</scope>
    <source>
        <strain evidence="1 2">DSM 2163</strain>
    </source>
</reference>
<evidence type="ECO:0008006" key="3">
    <source>
        <dbReference type="Google" id="ProtNLM"/>
    </source>
</evidence>
<dbReference type="Pfam" id="PF02810">
    <property type="entry name" value="SEC-C"/>
    <property type="match status" value="1"/>
</dbReference>
<comment type="caution">
    <text evidence="1">The sequence shown here is derived from an EMBL/GenBank/DDBJ whole genome shotgun (WGS) entry which is preliminary data.</text>
</comment>
<dbReference type="Proteomes" id="UP000583454">
    <property type="component" value="Unassembled WGS sequence"/>
</dbReference>
<organism evidence="1 2">
    <name type="scientific">Methylorubrum rhodinum</name>
    <dbReference type="NCBI Taxonomy" id="29428"/>
    <lineage>
        <taxon>Bacteria</taxon>
        <taxon>Pseudomonadati</taxon>
        <taxon>Pseudomonadota</taxon>
        <taxon>Alphaproteobacteria</taxon>
        <taxon>Hyphomicrobiales</taxon>
        <taxon>Methylobacteriaceae</taxon>
        <taxon>Methylorubrum</taxon>
    </lineage>
</organism>
<keyword evidence="2" id="KW-1185">Reference proteome</keyword>
<dbReference type="SUPFAM" id="SSF103642">
    <property type="entry name" value="Sec-C motif"/>
    <property type="match status" value="1"/>
</dbReference>
<dbReference type="InterPro" id="IPR004027">
    <property type="entry name" value="SEC_C_motif"/>
</dbReference>
<sequence>MDADLVEQFSVAETMPKQALRQAIAEPEAVAEPVLRVLAKAADAPDTVGDNEANLLFWGLHALAAARDTRVYGPLMRLLRHDGDTVDSILGDAATITTAPILASVFDGDVAPLHALILDSAADGFVRYEGFKALAFLTRQGRLSLDDARTLLLRFQSAQAAVEGDMAWVGWEEAIAYLGLTDLAPKAEAARRDGRLTDEFSDAAWFRKALRQASAEPPDLSEFGDGYGTLDDPVAALAWTEESYGQPVVNPYKDVGRNDPCPCGSGKKFKKCCLNAAEPENGPGLKLPGLS</sequence>